<protein>
    <recommendedName>
        <fullName evidence="3 11">DNA-directed RNA polymerase subunit alpha</fullName>
        <shortName evidence="11">RNAP subunit alpha</shortName>
        <ecNumber evidence="2 11">2.7.7.6</ecNumber>
    </recommendedName>
    <alternativeName>
        <fullName evidence="9 11">RNA polymerase subunit alpha</fullName>
    </alternativeName>
    <alternativeName>
        <fullName evidence="8 11">Transcriptase subunit alpha</fullName>
    </alternativeName>
</protein>
<dbReference type="GO" id="GO:0005737">
    <property type="term" value="C:cytoplasm"/>
    <property type="evidence" value="ECO:0007669"/>
    <property type="project" value="UniProtKB-ARBA"/>
</dbReference>
<comment type="domain">
    <text evidence="11">The N-terminal domain is essential for RNAP assembly and basal transcription, whereas the C-terminal domain is involved in interaction with transcriptional regulators and with upstream promoter elements.</text>
</comment>
<dbReference type="NCBIfam" id="NF003513">
    <property type="entry name" value="PRK05182.1-2"/>
    <property type="match status" value="1"/>
</dbReference>
<gene>
    <name evidence="11 13" type="primary">rpoA</name>
    <name evidence="13" type="ORF">CEM_119</name>
</gene>
<dbReference type="PATRIC" id="fig|1495769.3.peg.109"/>
<organism evidence="13 14">
    <name type="scientific">Candidatus Johnevansia muelleri</name>
    <dbReference type="NCBI Taxonomy" id="1495769"/>
    <lineage>
        <taxon>Bacteria</taxon>
        <taxon>Pseudomonadati</taxon>
        <taxon>Pseudomonadota</taxon>
        <taxon>Gammaproteobacteria</taxon>
        <taxon>Candidatus Johnevansiales</taxon>
        <taxon>Candidatus Johnevansiaceae</taxon>
        <taxon>Candidatus Johnevansia</taxon>
    </lineage>
</organism>
<dbReference type="InterPro" id="IPR036643">
    <property type="entry name" value="RNApol_insert_sf"/>
</dbReference>
<comment type="function">
    <text evidence="11">DNA-dependent RNA polymerase catalyzes the transcription of DNA into RNA using the four ribonucleoside triphosphates as substrates.</text>
</comment>
<dbReference type="AlphaFoldDB" id="A0A078KEE1"/>
<feature type="region of interest" description="Alpha C-terminal domain (alpha-CTD)" evidence="11">
    <location>
        <begin position="250"/>
        <end position="329"/>
    </location>
</feature>
<dbReference type="SUPFAM" id="SSF56553">
    <property type="entry name" value="Insert subdomain of RNA polymerase alpha subunit"/>
    <property type="match status" value="1"/>
</dbReference>
<dbReference type="InterPro" id="IPR011263">
    <property type="entry name" value="DNA-dir_RNA_pol_RpoA/D/Rpb3"/>
</dbReference>
<evidence type="ECO:0000256" key="8">
    <source>
        <dbReference type="ARBA" id="ARBA00032524"/>
    </source>
</evidence>
<keyword evidence="7 11" id="KW-0804">Transcription</keyword>
<dbReference type="Gene3D" id="2.170.120.12">
    <property type="entry name" value="DNA-directed RNA polymerase, insert domain"/>
    <property type="match status" value="1"/>
</dbReference>
<comment type="catalytic activity">
    <reaction evidence="10 11">
        <text>RNA(n) + a ribonucleoside 5'-triphosphate = RNA(n+1) + diphosphate</text>
        <dbReference type="Rhea" id="RHEA:21248"/>
        <dbReference type="Rhea" id="RHEA-COMP:14527"/>
        <dbReference type="Rhea" id="RHEA-COMP:17342"/>
        <dbReference type="ChEBI" id="CHEBI:33019"/>
        <dbReference type="ChEBI" id="CHEBI:61557"/>
        <dbReference type="ChEBI" id="CHEBI:140395"/>
        <dbReference type="EC" id="2.7.7.6"/>
    </reaction>
</comment>
<dbReference type="InterPro" id="IPR011773">
    <property type="entry name" value="DNA-dir_RpoA"/>
</dbReference>
<dbReference type="Gene3D" id="1.10.150.20">
    <property type="entry name" value="5' to 3' exonuclease, C-terminal subdomain"/>
    <property type="match status" value="1"/>
</dbReference>
<feature type="region of interest" description="Alpha N-terminal domain (alpha-NTD)" evidence="11">
    <location>
        <begin position="1"/>
        <end position="233"/>
    </location>
</feature>
<keyword evidence="5 11" id="KW-0808">Transferase</keyword>
<dbReference type="SMART" id="SM00662">
    <property type="entry name" value="RPOLD"/>
    <property type="match status" value="1"/>
</dbReference>
<evidence type="ECO:0000256" key="4">
    <source>
        <dbReference type="ARBA" id="ARBA00022478"/>
    </source>
</evidence>
<dbReference type="Gene3D" id="3.30.1360.10">
    <property type="entry name" value="RNA polymerase, RBP11-like subunit"/>
    <property type="match status" value="1"/>
</dbReference>
<dbReference type="GO" id="GO:0006351">
    <property type="term" value="P:DNA-templated transcription"/>
    <property type="evidence" value="ECO:0007669"/>
    <property type="project" value="UniProtKB-UniRule"/>
</dbReference>
<dbReference type="NCBIfam" id="NF003519">
    <property type="entry name" value="PRK05182.2-5"/>
    <property type="match status" value="1"/>
</dbReference>
<name>A0A078KEE1_9GAMM</name>
<evidence type="ECO:0000313" key="13">
    <source>
        <dbReference type="EMBL" id="CDZ16387.1"/>
    </source>
</evidence>
<evidence type="ECO:0000256" key="3">
    <source>
        <dbReference type="ARBA" id="ARBA00015972"/>
    </source>
</evidence>
<evidence type="ECO:0000256" key="1">
    <source>
        <dbReference type="ARBA" id="ARBA00007123"/>
    </source>
</evidence>
<evidence type="ECO:0000256" key="7">
    <source>
        <dbReference type="ARBA" id="ARBA00023163"/>
    </source>
</evidence>
<evidence type="ECO:0000256" key="6">
    <source>
        <dbReference type="ARBA" id="ARBA00022695"/>
    </source>
</evidence>
<dbReference type="EMBL" id="LM655252">
    <property type="protein sequence ID" value="CDZ16387.1"/>
    <property type="molecule type" value="Genomic_DNA"/>
</dbReference>
<evidence type="ECO:0000256" key="5">
    <source>
        <dbReference type="ARBA" id="ARBA00022679"/>
    </source>
</evidence>
<dbReference type="HAMAP" id="MF_00059">
    <property type="entry name" value="RNApol_bact_RpoA"/>
    <property type="match status" value="1"/>
</dbReference>
<dbReference type="Pfam" id="PF01000">
    <property type="entry name" value="RNA_pol_A_bac"/>
    <property type="match status" value="1"/>
</dbReference>
<dbReference type="SUPFAM" id="SSF55257">
    <property type="entry name" value="RBP11-like subunits of RNA polymerase"/>
    <property type="match status" value="1"/>
</dbReference>
<proteinExistence type="inferred from homology"/>
<keyword evidence="6 11" id="KW-0548">Nucleotidyltransferase</keyword>
<dbReference type="GO" id="GO:0046983">
    <property type="term" value="F:protein dimerization activity"/>
    <property type="evidence" value="ECO:0007669"/>
    <property type="project" value="InterPro"/>
</dbReference>
<evidence type="ECO:0000313" key="14">
    <source>
        <dbReference type="Proteomes" id="UP000032420"/>
    </source>
</evidence>
<evidence type="ECO:0000256" key="9">
    <source>
        <dbReference type="ARBA" id="ARBA00033070"/>
    </source>
</evidence>
<keyword evidence="14" id="KW-1185">Reference proteome</keyword>
<evidence type="ECO:0000256" key="11">
    <source>
        <dbReference type="HAMAP-Rule" id="MF_00059"/>
    </source>
</evidence>
<dbReference type="SUPFAM" id="SSF47789">
    <property type="entry name" value="C-terminal domain of RNA polymerase alpha subunit"/>
    <property type="match status" value="1"/>
</dbReference>
<dbReference type="InterPro" id="IPR036603">
    <property type="entry name" value="RBP11-like"/>
</dbReference>
<accession>A0A078KEE1</accession>
<dbReference type="NCBIfam" id="TIGR02027">
    <property type="entry name" value="rpoA"/>
    <property type="match status" value="1"/>
</dbReference>
<dbReference type="GO" id="GO:0003899">
    <property type="term" value="F:DNA-directed RNA polymerase activity"/>
    <property type="evidence" value="ECO:0007669"/>
    <property type="project" value="UniProtKB-UniRule"/>
</dbReference>
<dbReference type="EC" id="2.7.7.6" evidence="2 11"/>
<dbReference type="InterPro" id="IPR011262">
    <property type="entry name" value="DNA-dir_RNA_pol_insert"/>
</dbReference>
<dbReference type="GO" id="GO:0000428">
    <property type="term" value="C:DNA-directed RNA polymerase complex"/>
    <property type="evidence" value="ECO:0007669"/>
    <property type="project" value="UniProtKB-KW"/>
</dbReference>
<dbReference type="Pfam" id="PF01193">
    <property type="entry name" value="RNA_pol_L"/>
    <property type="match status" value="1"/>
</dbReference>
<keyword evidence="4 11" id="KW-0240">DNA-directed RNA polymerase</keyword>
<dbReference type="Pfam" id="PF03118">
    <property type="entry name" value="RNA_pol_A_CTD"/>
    <property type="match status" value="1"/>
</dbReference>
<sequence length="329" mass="37739">MGDYFMIKYPINLIFPKEIKIINLKNNHYQIIIEPFERGFGHTIGNAIRRILISSIPGSAIVSTKIEGVEHEFSSISGVQEDVMNILLNLKEIAIKMYGDEESEIIIYKEGPNILTANDIIIPKNIEIINKEHIIAHINDGGKININMLVKQGKGYDPAYTRIEKSNKGEIKLDASFSPIIRVYYYIESYNLPNNTEKLIIELETNGTISAEEAMQYSAIILQKQLDVIVNLTKSDNSFKKVENDERKDILLQPIEYIKKLNRKQINLLKSENIYYIGDIVQRNEKNLLNIRQFGIKSLKNIKIFIESHGLKLGMEIKTLKSILFNNIN</sequence>
<dbReference type="GO" id="GO:0003677">
    <property type="term" value="F:DNA binding"/>
    <property type="evidence" value="ECO:0007669"/>
    <property type="project" value="UniProtKB-UniRule"/>
</dbReference>
<dbReference type="Proteomes" id="UP000032420">
    <property type="component" value="Chromosome I"/>
</dbReference>
<reference evidence="14" key="1">
    <citation type="submission" date="2014-07" db="EMBL/GenBank/DDBJ databases">
        <authorList>
            <person name="Santos-Garcia D."/>
        </authorList>
    </citation>
    <scope>NUCLEOTIDE SEQUENCE [LARGE SCALE GENOMIC DNA]</scope>
</reference>
<evidence type="ECO:0000256" key="10">
    <source>
        <dbReference type="ARBA" id="ARBA00048552"/>
    </source>
</evidence>
<dbReference type="InterPro" id="IPR011260">
    <property type="entry name" value="RNAP_asu_C"/>
</dbReference>
<comment type="subunit">
    <text evidence="11">Homodimer. The RNAP catalytic core consists of 2 alpha, 1 beta, 1 beta' and 1 omega subunit. When a sigma factor is associated with the core the holoenzyme is formed, which can initiate transcription.</text>
</comment>
<comment type="similarity">
    <text evidence="1 11">Belongs to the RNA polymerase alpha chain family.</text>
</comment>
<evidence type="ECO:0000256" key="2">
    <source>
        <dbReference type="ARBA" id="ARBA00012418"/>
    </source>
</evidence>
<dbReference type="FunFam" id="2.170.120.12:FF:000001">
    <property type="entry name" value="DNA-directed RNA polymerase subunit alpha"/>
    <property type="match status" value="1"/>
</dbReference>
<feature type="domain" description="DNA-directed RNA polymerase RpoA/D/Rpb3-type" evidence="12">
    <location>
        <begin position="28"/>
        <end position="232"/>
    </location>
</feature>
<dbReference type="STRING" id="1495769.CEM_119"/>
<dbReference type="CDD" id="cd06928">
    <property type="entry name" value="RNAP_alpha_NTD"/>
    <property type="match status" value="1"/>
</dbReference>
<evidence type="ECO:0000259" key="12">
    <source>
        <dbReference type="SMART" id="SM00662"/>
    </source>
</evidence>
<dbReference type="HOGENOM" id="CLU_053084_0_1_6"/>
<dbReference type="KEGG" id="eme:CEM_119"/>